<dbReference type="Pfam" id="PF01288">
    <property type="entry name" value="HPPK"/>
    <property type="match status" value="1"/>
</dbReference>
<evidence type="ECO:0000313" key="17">
    <source>
        <dbReference type="Proteomes" id="UP000004946"/>
    </source>
</evidence>
<evidence type="ECO:0000256" key="3">
    <source>
        <dbReference type="ARBA" id="ARBA00005013"/>
    </source>
</evidence>
<evidence type="ECO:0000256" key="1">
    <source>
        <dbReference type="ARBA" id="ARBA00000198"/>
    </source>
</evidence>
<dbReference type="SUPFAM" id="SSF55083">
    <property type="entry name" value="6-hydroxymethyl-7,8-dihydropterin pyrophosphokinase, HPPK"/>
    <property type="match status" value="1"/>
</dbReference>
<dbReference type="NCBIfam" id="TIGR01498">
    <property type="entry name" value="folK"/>
    <property type="match status" value="1"/>
</dbReference>
<comment type="caution">
    <text evidence="16">The sequence shown here is derived from an EMBL/GenBank/DDBJ whole genome shotgun (WGS) entry which is preliminary data.</text>
</comment>
<protein>
    <recommendedName>
        <fullName evidence="13">Bifunctional folate synthesis protein</fullName>
    </recommendedName>
    <domain>
        <recommendedName>
            <fullName evidence="13">Dihydroneopterin aldolase</fullName>
            <shortName evidence="13">DHNA</shortName>
            <ecNumber evidence="13">4.1.2.25</ecNumber>
        </recommendedName>
        <alternativeName>
            <fullName evidence="13">7,8-dihydroneopterin aldolase</fullName>
        </alternativeName>
    </domain>
    <domain>
        <recommendedName>
            <fullName evidence="13">2-amino-4-hydroxy-6-hydroxymethyldihydropteridine pyrophosphokinase</fullName>
            <ecNumber evidence="13">2.7.6.3</ecNumber>
        </recommendedName>
        <alternativeName>
            <fullName evidence="13">6-hydroxymethyl-7,8-dihydropterin pyrophosphokinase</fullName>
            <shortName evidence="13">PPPK</shortName>
        </alternativeName>
        <alternativeName>
            <fullName evidence="13">7,8-dihydro-6-hydroxymethylpterin pyrophosphokinase</fullName>
            <shortName evidence="13">HPPK</shortName>
        </alternativeName>
    </domain>
</protein>
<name>E6K0Z1_PARDN</name>
<comment type="similarity">
    <text evidence="6">In the N-terminal section; belongs to the DHNA family.</text>
</comment>
<dbReference type="NCBIfam" id="TIGR00525">
    <property type="entry name" value="folB"/>
    <property type="match status" value="1"/>
</dbReference>
<dbReference type="eggNOG" id="COG0801">
    <property type="taxonomic scope" value="Bacteria"/>
</dbReference>
<dbReference type="PROSITE" id="PS00794">
    <property type="entry name" value="HPPK"/>
    <property type="match status" value="1"/>
</dbReference>
<dbReference type="PATRIC" id="fig|864564.6.peg.1234"/>
<keyword evidence="12 13" id="KW-0456">Lyase</keyword>
<dbReference type="EC" id="4.1.2.25" evidence="13"/>
<dbReference type="CDD" id="cd00483">
    <property type="entry name" value="HPPK"/>
    <property type="match status" value="1"/>
</dbReference>
<dbReference type="Pfam" id="PF02152">
    <property type="entry name" value="FolB"/>
    <property type="match status" value="1"/>
</dbReference>
<dbReference type="SMART" id="SM00905">
    <property type="entry name" value="FolB"/>
    <property type="match status" value="1"/>
</dbReference>
<dbReference type="FunFam" id="3.30.1130.10:FF:000003">
    <property type="entry name" value="7,8-dihydroneopterin aldolase"/>
    <property type="match status" value="1"/>
</dbReference>
<dbReference type="Gene3D" id="3.30.70.560">
    <property type="entry name" value="7,8-Dihydro-6-hydroxymethylpterin-pyrophosphokinase HPPK"/>
    <property type="match status" value="1"/>
</dbReference>
<keyword evidence="10" id="KW-0067">ATP-binding</keyword>
<reference evidence="16 17" key="1">
    <citation type="submission" date="2010-12" db="EMBL/GenBank/DDBJ databases">
        <authorList>
            <person name="Muzny D."/>
            <person name="Qin X."/>
            <person name="Buhay C."/>
            <person name="Dugan-Rocha S."/>
            <person name="Ding Y."/>
            <person name="Chen G."/>
            <person name="Hawes A."/>
            <person name="Holder M."/>
            <person name="Jhangiani S."/>
            <person name="Johnson A."/>
            <person name="Khan Z."/>
            <person name="Li Z."/>
            <person name="Liu W."/>
            <person name="Liu X."/>
            <person name="Perez L."/>
            <person name="Shen H."/>
            <person name="Wang Q."/>
            <person name="Watt J."/>
            <person name="Xi L."/>
            <person name="Xin Y."/>
            <person name="Zhou J."/>
            <person name="Deng J."/>
            <person name="Jiang H."/>
            <person name="Liu Y."/>
            <person name="Qu J."/>
            <person name="Song X.-Z."/>
            <person name="Zhang L."/>
            <person name="Villasana D."/>
            <person name="Johnson A."/>
            <person name="Liu J."/>
            <person name="Liyanage D."/>
            <person name="Lorensuhewa L."/>
            <person name="Robinson T."/>
            <person name="Song A."/>
            <person name="Song B.-B."/>
            <person name="Dinh H."/>
            <person name="Thornton R."/>
            <person name="Coyle M."/>
            <person name="Francisco L."/>
            <person name="Jackson L."/>
            <person name="Javaid M."/>
            <person name="Korchina V."/>
            <person name="Kovar C."/>
            <person name="Mata R."/>
            <person name="Mathew T."/>
            <person name="Ngo R."/>
            <person name="Nguyen L."/>
            <person name="Nguyen N."/>
            <person name="Okwuonu G."/>
            <person name="Ongeri F."/>
            <person name="Pham C."/>
            <person name="Simmons D."/>
            <person name="Wilczek-Boney K."/>
            <person name="Hale W."/>
            <person name="Jakkamsetti A."/>
            <person name="Pham P."/>
            <person name="Ruth R."/>
            <person name="San Lucas F."/>
            <person name="Warren J."/>
            <person name="Zhang J."/>
            <person name="Zhao Z."/>
            <person name="Zhou C."/>
            <person name="Zhu D."/>
            <person name="Lee S."/>
            <person name="Bess C."/>
            <person name="Blankenburg K."/>
            <person name="Forbes L."/>
            <person name="Fu Q."/>
            <person name="Gubbala S."/>
            <person name="Hirani K."/>
            <person name="Jayaseelan J.C."/>
            <person name="Lara F."/>
            <person name="Munidasa M."/>
            <person name="Palculict T."/>
            <person name="Patil S."/>
            <person name="Pu L.-L."/>
            <person name="Saada N."/>
            <person name="Tang L."/>
            <person name="Weissenberger G."/>
            <person name="Zhu Y."/>
            <person name="Hemphill L."/>
            <person name="Shang Y."/>
            <person name="Youmans B."/>
            <person name="Ayvaz T."/>
            <person name="Ross M."/>
            <person name="Santibanez J."/>
            <person name="Aqrawi P."/>
            <person name="Gross S."/>
            <person name="Joshi V."/>
            <person name="Fowler G."/>
            <person name="Nazareth L."/>
            <person name="Reid J."/>
            <person name="Worley K."/>
            <person name="Petrosino J."/>
            <person name="Highlander S."/>
            <person name="Gibbs R."/>
        </authorList>
    </citation>
    <scope>NUCLEOTIDE SEQUENCE [LARGE SCALE GENOMIC DNA]</scope>
    <source>
        <strain evidence="16 17">DSM 10105</strain>
    </source>
</reference>
<comment type="function">
    <text evidence="13">Catalyzes the conversion of 7,8-dihydroneopterin to 6-hydroxymethyl-7,8-dihydropterin.</text>
</comment>
<comment type="catalytic activity">
    <reaction evidence="2 13">
        <text>7,8-dihydroneopterin = 6-hydroxymethyl-7,8-dihydropterin + glycolaldehyde</text>
        <dbReference type="Rhea" id="RHEA:10540"/>
        <dbReference type="ChEBI" id="CHEBI:17001"/>
        <dbReference type="ChEBI" id="CHEBI:17071"/>
        <dbReference type="ChEBI" id="CHEBI:44841"/>
        <dbReference type="EC" id="4.1.2.25"/>
    </reaction>
</comment>
<dbReference type="CDD" id="cd00534">
    <property type="entry name" value="DHNA_DHNTPE"/>
    <property type="match status" value="1"/>
</dbReference>
<dbReference type="GO" id="GO:0046654">
    <property type="term" value="P:tetrahydrofolate biosynthetic process"/>
    <property type="evidence" value="ECO:0007669"/>
    <property type="project" value="UniProtKB-UniRule"/>
</dbReference>
<evidence type="ECO:0000256" key="2">
    <source>
        <dbReference type="ARBA" id="ARBA00001353"/>
    </source>
</evidence>
<evidence type="ECO:0000256" key="7">
    <source>
        <dbReference type="ARBA" id="ARBA00022679"/>
    </source>
</evidence>
<dbReference type="InterPro" id="IPR006157">
    <property type="entry name" value="FolB_dom"/>
</dbReference>
<comment type="pathway">
    <text evidence="4">Cofactor biosynthesis; tetrahydrofolate biosynthesis; 2-amino-4-hydroxy-6-hydroxymethyl-7,8-dihydropteridine diphosphate from 7,8-dihydroneopterin triphosphate: step 4/4.</text>
</comment>
<keyword evidence="9 16" id="KW-0418">Kinase</keyword>
<keyword evidence="17" id="KW-1185">Reference proteome</keyword>
<dbReference type="GO" id="GO:0005524">
    <property type="term" value="F:ATP binding"/>
    <property type="evidence" value="ECO:0007669"/>
    <property type="project" value="UniProtKB-KW"/>
</dbReference>
<keyword evidence="7 16" id="KW-0808">Transferase</keyword>
<evidence type="ECO:0000256" key="9">
    <source>
        <dbReference type="ARBA" id="ARBA00022777"/>
    </source>
</evidence>
<gene>
    <name evidence="16" type="primary">folK</name>
    <name evidence="16" type="ORF">HMPREF0620_0477</name>
</gene>
<sequence length="348" mass="37508">MKEAGRNMDKITITGLHVQGRHGVLAAEHEEPQEFIIDVTLYLDLSDATRSDDLADTVSYDQIANRIVSVVQGEHVDLIERLAQKIADSVLLSYRVNRVRVTVHKPHAPIAVDFDDVSVTIERNQRTGISEAGEAAASEAGGQASAAGGEESSGATSGNGQADRQEDRGKGHQEETIHQAVISLGSNLGDKEQTLRSAVVALDAIPGNQVTGISPLYGTRPWGMPDGTPDFANAIVLLQTVHTPDSLLSSLQLIESAHGRSHEVHWGSRPLDLDIIDYDGQVRQDPHLTLPHPRAWQRAFVLAPWADIAPEAVLPGEHGGPIIDLLRRAPDRDAVTRVSDVWILGGTA</sequence>
<evidence type="ECO:0000313" key="16">
    <source>
        <dbReference type="EMBL" id="EFT83472.1"/>
    </source>
</evidence>
<comment type="similarity">
    <text evidence="5 13">Belongs to the DHNA family.</text>
</comment>
<dbReference type="SUPFAM" id="SSF55620">
    <property type="entry name" value="Tetrahydrobiopterin biosynthesis enzymes-like"/>
    <property type="match status" value="1"/>
</dbReference>
<evidence type="ECO:0000256" key="14">
    <source>
        <dbReference type="SAM" id="MobiDB-lite"/>
    </source>
</evidence>
<accession>E6K0Z1</accession>
<evidence type="ECO:0000256" key="5">
    <source>
        <dbReference type="ARBA" id="ARBA00005708"/>
    </source>
</evidence>
<dbReference type="Gene3D" id="3.30.1130.10">
    <property type="match status" value="1"/>
</dbReference>
<evidence type="ECO:0000256" key="13">
    <source>
        <dbReference type="RuleBase" id="RU362079"/>
    </source>
</evidence>
<evidence type="ECO:0000256" key="6">
    <source>
        <dbReference type="ARBA" id="ARBA00009640"/>
    </source>
</evidence>
<dbReference type="GO" id="GO:0004150">
    <property type="term" value="F:dihydroneopterin aldolase activity"/>
    <property type="evidence" value="ECO:0007669"/>
    <property type="project" value="UniProtKB-UniRule"/>
</dbReference>
<dbReference type="PANTHER" id="PTHR43071:SF1">
    <property type="entry name" value="2-AMINO-4-HYDROXY-6-HYDROXYMETHYLDIHYDROPTERIDINE PYROPHOSPHOKINASE"/>
    <property type="match status" value="1"/>
</dbReference>
<evidence type="ECO:0000256" key="4">
    <source>
        <dbReference type="ARBA" id="ARBA00005051"/>
    </source>
</evidence>
<dbReference type="InterPro" id="IPR006156">
    <property type="entry name" value="Dihydroneopterin_aldolase"/>
</dbReference>
<proteinExistence type="inferred from homology"/>
<evidence type="ECO:0000256" key="8">
    <source>
        <dbReference type="ARBA" id="ARBA00022741"/>
    </source>
</evidence>
<dbReference type="UniPathway" id="UPA00077">
    <property type="reaction ID" value="UER00154"/>
</dbReference>
<evidence type="ECO:0000256" key="11">
    <source>
        <dbReference type="ARBA" id="ARBA00022909"/>
    </source>
</evidence>
<evidence type="ECO:0000256" key="10">
    <source>
        <dbReference type="ARBA" id="ARBA00022840"/>
    </source>
</evidence>
<organism evidence="16 17">
    <name type="scientific">Parascardovia denticolens DSM 10105 = JCM 12538</name>
    <dbReference type="NCBI Taxonomy" id="864564"/>
    <lineage>
        <taxon>Bacteria</taxon>
        <taxon>Bacillati</taxon>
        <taxon>Actinomycetota</taxon>
        <taxon>Actinomycetes</taxon>
        <taxon>Bifidobacteriales</taxon>
        <taxon>Bifidobacteriaceae</taxon>
        <taxon>Parascardovia</taxon>
    </lineage>
</organism>
<comment type="pathway">
    <text evidence="3 13">Cofactor biosynthesis; tetrahydrofolate biosynthesis; 2-amino-4-hydroxy-6-hydroxymethyl-7,8-dihydropteridine diphosphate from 7,8-dihydroneopterin triphosphate: step 3/4.</text>
</comment>
<dbReference type="GO" id="GO:0003848">
    <property type="term" value="F:2-amino-4-hydroxy-6-hydroxymethyldihydropteridine diphosphokinase activity"/>
    <property type="evidence" value="ECO:0007669"/>
    <property type="project" value="UniProtKB-EC"/>
</dbReference>
<dbReference type="EMBL" id="AEON01000001">
    <property type="protein sequence ID" value="EFT83472.1"/>
    <property type="molecule type" value="Genomic_DNA"/>
</dbReference>
<dbReference type="InterPro" id="IPR043133">
    <property type="entry name" value="GTP-CH-I_C/QueF"/>
</dbReference>
<dbReference type="eggNOG" id="COG1539">
    <property type="taxonomic scope" value="Bacteria"/>
</dbReference>
<feature type="compositionally biased region" description="Low complexity" evidence="14">
    <location>
        <begin position="128"/>
        <end position="160"/>
    </location>
</feature>
<dbReference type="Proteomes" id="UP000004946">
    <property type="component" value="Chromosome"/>
</dbReference>
<dbReference type="AlphaFoldDB" id="E6K0Z1"/>
<dbReference type="InterPro" id="IPR000550">
    <property type="entry name" value="Hppk"/>
</dbReference>
<keyword evidence="8" id="KW-0547">Nucleotide-binding</keyword>
<feature type="compositionally biased region" description="Basic and acidic residues" evidence="14">
    <location>
        <begin position="163"/>
        <end position="174"/>
    </location>
</feature>
<feature type="domain" description="7,8-dihydro-6-hydroxymethylpterin-pyrophosphokinase" evidence="15">
    <location>
        <begin position="265"/>
        <end position="276"/>
    </location>
</feature>
<dbReference type="PANTHER" id="PTHR43071">
    <property type="entry name" value="2-AMINO-4-HYDROXY-6-HYDROXYMETHYLDIHYDROPTERIDINE PYROPHOSPHOKINASE"/>
    <property type="match status" value="1"/>
</dbReference>
<evidence type="ECO:0000259" key="15">
    <source>
        <dbReference type="PROSITE" id="PS00794"/>
    </source>
</evidence>
<feature type="region of interest" description="Disordered" evidence="14">
    <location>
        <begin position="128"/>
        <end position="174"/>
    </location>
</feature>
<comment type="catalytic activity">
    <reaction evidence="1">
        <text>6-hydroxymethyl-7,8-dihydropterin + ATP = (7,8-dihydropterin-6-yl)methyl diphosphate + AMP + H(+)</text>
        <dbReference type="Rhea" id="RHEA:11412"/>
        <dbReference type="ChEBI" id="CHEBI:15378"/>
        <dbReference type="ChEBI" id="CHEBI:30616"/>
        <dbReference type="ChEBI" id="CHEBI:44841"/>
        <dbReference type="ChEBI" id="CHEBI:72950"/>
        <dbReference type="ChEBI" id="CHEBI:456215"/>
        <dbReference type="EC" id="2.7.6.3"/>
    </reaction>
</comment>
<evidence type="ECO:0000256" key="12">
    <source>
        <dbReference type="ARBA" id="ARBA00023239"/>
    </source>
</evidence>
<dbReference type="EC" id="2.7.6.3" evidence="13"/>
<dbReference type="GO" id="GO:0046656">
    <property type="term" value="P:folic acid biosynthetic process"/>
    <property type="evidence" value="ECO:0007669"/>
    <property type="project" value="UniProtKB-UniRule"/>
</dbReference>
<dbReference type="KEGG" id="pdo:PSDT_1121"/>
<dbReference type="InterPro" id="IPR035907">
    <property type="entry name" value="Hppk_sf"/>
</dbReference>
<dbReference type="GO" id="GO:0016301">
    <property type="term" value="F:kinase activity"/>
    <property type="evidence" value="ECO:0007669"/>
    <property type="project" value="UniProtKB-KW"/>
</dbReference>
<dbReference type="HOGENOM" id="CLU_023499_2_0_11"/>
<dbReference type="NCBIfam" id="TIGR00526">
    <property type="entry name" value="folB_dom"/>
    <property type="match status" value="1"/>
</dbReference>
<keyword evidence="11 13" id="KW-0289">Folate biosynthesis</keyword>